<reference evidence="2 3" key="1">
    <citation type="submission" date="2020-07" db="EMBL/GenBank/DDBJ databases">
        <authorList>
            <person name="Sun Q."/>
        </authorList>
    </citation>
    <scope>NUCLEOTIDE SEQUENCE [LARGE SCALE GENOMIC DNA]</scope>
    <source>
        <strain evidence="2 3">CGMCC 1.13654</strain>
    </source>
</reference>
<comment type="similarity">
    <text evidence="1">Belongs to the enoyl-CoA hydratase/isomerase family.</text>
</comment>
<dbReference type="Pfam" id="PF00378">
    <property type="entry name" value="ECH_1"/>
    <property type="match status" value="1"/>
</dbReference>
<dbReference type="Gene3D" id="3.90.226.10">
    <property type="entry name" value="2-enoyl-CoA Hydratase, Chain A, domain 1"/>
    <property type="match status" value="1"/>
</dbReference>
<proteinExistence type="inferred from homology"/>
<dbReference type="InterPro" id="IPR001753">
    <property type="entry name" value="Enoyl-CoA_hydra/iso"/>
</dbReference>
<dbReference type="SUPFAM" id="SSF52096">
    <property type="entry name" value="ClpP/crotonase"/>
    <property type="match status" value="1"/>
</dbReference>
<sequence>MDDALLIDRPRAGVLLLTLNRPESLNAFDMALAARFEAALADAADDEAVRCVVLTGAGRAFSSGNDIHEMAGFDADGMLNAFLARDPIIWQVASLAKPVICALNGITYGAGALIAAAADIRIGSPTMKFKVTASNYGGANATWTLPRVVGVAKAKEILMMGRAVGAEEALAIGLLNHIVDDPLGAALDMAEAIAANPPEGVAGVKALIDGADGKSLLDAFNAEFAWMIEATRHGAKGGGEMFEGFLAKSKRTPG</sequence>
<dbReference type="InterPro" id="IPR029045">
    <property type="entry name" value="ClpP/crotonase-like_dom_sf"/>
</dbReference>
<keyword evidence="3" id="KW-1185">Reference proteome</keyword>
<organism evidence="2 3">
    <name type="scientific">Sphingomonas chungangi</name>
    <dbReference type="NCBI Taxonomy" id="2683589"/>
    <lineage>
        <taxon>Bacteria</taxon>
        <taxon>Pseudomonadati</taxon>
        <taxon>Pseudomonadota</taxon>
        <taxon>Alphaproteobacteria</taxon>
        <taxon>Sphingomonadales</taxon>
        <taxon>Sphingomonadaceae</taxon>
        <taxon>Sphingomonas</taxon>
    </lineage>
</organism>
<dbReference type="EMBL" id="JACEIB010000003">
    <property type="protein sequence ID" value="MBA2933847.1"/>
    <property type="molecule type" value="Genomic_DNA"/>
</dbReference>
<keyword evidence="2" id="KW-0413">Isomerase</keyword>
<dbReference type="Proteomes" id="UP000570166">
    <property type="component" value="Unassembled WGS sequence"/>
</dbReference>
<evidence type="ECO:0000313" key="2">
    <source>
        <dbReference type="EMBL" id="MBA2933847.1"/>
    </source>
</evidence>
<evidence type="ECO:0000313" key="3">
    <source>
        <dbReference type="Proteomes" id="UP000570166"/>
    </source>
</evidence>
<evidence type="ECO:0000256" key="1">
    <source>
        <dbReference type="ARBA" id="ARBA00005254"/>
    </source>
</evidence>
<dbReference type="GO" id="GO:0016853">
    <property type="term" value="F:isomerase activity"/>
    <property type="evidence" value="ECO:0007669"/>
    <property type="project" value="UniProtKB-KW"/>
</dbReference>
<dbReference type="PANTHER" id="PTHR43802:SF1">
    <property type="entry name" value="IP11341P-RELATED"/>
    <property type="match status" value="1"/>
</dbReference>
<name>A0A838L479_9SPHN</name>
<dbReference type="CDD" id="cd06558">
    <property type="entry name" value="crotonase-like"/>
    <property type="match status" value="1"/>
</dbReference>
<gene>
    <name evidence="2" type="ORF">HZF05_07000</name>
</gene>
<comment type="caution">
    <text evidence="2">The sequence shown here is derived from an EMBL/GenBank/DDBJ whole genome shotgun (WGS) entry which is preliminary data.</text>
</comment>
<accession>A0A838L479</accession>
<dbReference type="PANTHER" id="PTHR43802">
    <property type="entry name" value="ENOYL-COA HYDRATASE"/>
    <property type="match status" value="1"/>
</dbReference>
<dbReference type="RefSeq" id="WP_160363640.1">
    <property type="nucleotide sequence ID" value="NZ_JACEIB010000003.1"/>
</dbReference>
<dbReference type="AlphaFoldDB" id="A0A838L479"/>
<protein>
    <submittedName>
        <fullName evidence="2">Enoyl-CoA hydratase/isomerase family protein</fullName>
    </submittedName>
</protein>